<dbReference type="SMART" id="SM00388">
    <property type="entry name" value="HisKA"/>
    <property type="match status" value="1"/>
</dbReference>
<dbReference type="CDD" id="cd00082">
    <property type="entry name" value="HisKA"/>
    <property type="match status" value="1"/>
</dbReference>
<accession>A0A2K8Z560</accession>
<feature type="coiled-coil region" evidence="4">
    <location>
        <begin position="184"/>
        <end position="211"/>
    </location>
</feature>
<dbReference type="SUPFAM" id="SSF55874">
    <property type="entry name" value="ATPase domain of HSP90 chaperone/DNA topoisomerase II/histidine kinase"/>
    <property type="match status" value="1"/>
</dbReference>
<gene>
    <name evidence="7" type="ORF">CWM47_25955</name>
</gene>
<evidence type="ECO:0000256" key="3">
    <source>
        <dbReference type="ARBA" id="ARBA00022553"/>
    </source>
</evidence>
<keyword evidence="4" id="KW-0175">Coiled coil</keyword>
<dbReference type="Pfam" id="PF02518">
    <property type="entry name" value="HATPase_c"/>
    <property type="match status" value="1"/>
</dbReference>
<evidence type="ECO:0000313" key="8">
    <source>
        <dbReference type="Proteomes" id="UP000232883"/>
    </source>
</evidence>
<dbReference type="InterPro" id="IPR003594">
    <property type="entry name" value="HATPase_dom"/>
</dbReference>
<dbReference type="EMBL" id="CP025096">
    <property type="protein sequence ID" value="AUD04988.1"/>
    <property type="molecule type" value="Genomic_DNA"/>
</dbReference>
<organism evidence="7 8">
    <name type="scientific">Spirosoma pollinicola</name>
    <dbReference type="NCBI Taxonomy" id="2057025"/>
    <lineage>
        <taxon>Bacteria</taxon>
        <taxon>Pseudomonadati</taxon>
        <taxon>Bacteroidota</taxon>
        <taxon>Cytophagia</taxon>
        <taxon>Cytophagales</taxon>
        <taxon>Cytophagaceae</taxon>
        <taxon>Spirosoma</taxon>
    </lineage>
</organism>
<dbReference type="InterPro" id="IPR005467">
    <property type="entry name" value="His_kinase_dom"/>
</dbReference>
<dbReference type="InterPro" id="IPR004358">
    <property type="entry name" value="Sig_transdc_His_kin-like_C"/>
</dbReference>
<dbReference type="OrthoDB" id="9806995at2"/>
<feature type="transmembrane region" description="Helical" evidence="5">
    <location>
        <begin position="34"/>
        <end position="52"/>
    </location>
</feature>
<feature type="domain" description="Histidine kinase" evidence="6">
    <location>
        <begin position="227"/>
        <end position="467"/>
    </location>
</feature>
<dbReference type="Gene3D" id="1.10.287.130">
    <property type="match status" value="1"/>
</dbReference>
<dbReference type="SUPFAM" id="SSF47384">
    <property type="entry name" value="Homodimeric domain of signal transducing histidine kinase"/>
    <property type="match status" value="1"/>
</dbReference>
<keyword evidence="5" id="KW-1133">Transmembrane helix</keyword>
<dbReference type="PANTHER" id="PTHR43065:SF42">
    <property type="entry name" value="TWO-COMPONENT SENSOR PPRA"/>
    <property type="match status" value="1"/>
</dbReference>
<dbReference type="PROSITE" id="PS50109">
    <property type="entry name" value="HIS_KIN"/>
    <property type="match status" value="1"/>
</dbReference>
<evidence type="ECO:0000259" key="6">
    <source>
        <dbReference type="PROSITE" id="PS50109"/>
    </source>
</evidence>
<keyword evidence="5" id="KW-0812">Transmembrane</keyword>
<dbReference type="PRINTS" id="PR00344">
    <property type="entry name" value="BCTRLSENSOR"/>
</dbReference>
<dbReference type="EC" id="2.7.13.3" evidence="2"/>
<feature type="transmembrane region" description="Helical" evidence="5">
    <location>
        <begin position="109"/>
        <end position="127"/>
    </location>
</feature>
<dbReference type="PANTHER" id="PTHR43065">
    <property type="entry name" value="SENSOR HISTIDINE KINASE"/>
    <property type="match status" value="1"/>
</dbReference>
<keyword evidence="8" id="KW-1185">Reference proteome</keyword>
<keyword evidence="3" id="KW-0597">Phosphoprotein</keyword>
<feature type="transmembrane region" description="Helical" evidence="5">
    <location>
        <begin position="134"/>
        <end position="152"/>
    </location>
</feature>
<proteinExistence type="predicted"/>
<evidence type="ECO:0000256" key="2">
    <source>
        <dbReference type="ARBA" id="ARBA00012438"/>
    </source>
</evidence>
<dbReference type="InterPro" id="IPR036890">
    <property type="entry name" value="HATPase_C_sf"/>
</dbReference>
<name>A0A2K8Z560_9BACT</name>
<dbReference type="InterPro" id="IPR003661">
    <property type="entry name" value="HisK_dim/P_dom"/>
</dbReference>
<feature type="transmembrane region" description="Helical" evidence="5">
    <location>
        <begin position="58"/>
        <end position="77"/>
    </location>
</feature>
<evidence type="ECO:0000256" key="1">
    <source>
        <dbReference type="ARBA" id="ARBA00000085"/>
    </source>
</evidence>
<evidence type="ECO:0000256" key="4">
    <source>
        <dbReference type="SAM" id="Coils"/>
    </source>
</evidence>
<reference evidence="7 8" key="1">
    <citation type="submission" date="2017-11" db="EMBL/GenBank/DDBJ databases">
        <title>Taxonomic description and genome sequences of Spirosoma HA7 sp. nov., isolated from pollen microhabitat of Corylus avellana.</title>
        <authorList>
            <person name="Ambika Manirajan B."/>
            <person name="Suarez C."/>
            <person name="Ratering S."/>
            <person name="Geissler-Plaum R."/>
            <person name="Cardinale M."/>
            <person name="Sylvia S."/>
        </authorList>
    </citation>
    <scope>NUCLEOTIDE SEQUENCE [LARGE SCALE GENOMIC DNA]</scope>
    <source>
        <strain evidence="7 8">HA7</strain>
    </source>
</reference>
<comment type="catalytic activity">
    <reaction evidence="1">
        <text>ATP + protein L-histidine = ADP + protein N-phospho-L-histidine.</text>
        <dbReference type="EC" id="2.7.13.3"/>
    </reaction>
</comment>
<evidence type="ECO:0000313" key="7">
    <source>
        <dbReference type="EMBL" id="AUD04988.1"/>
    </source>
</evidence>
<feature type="transmembrane region" description="Helical" evidence="5">
    <location>
        <begin position="84"/>
        <end position="103"/>
    </location>
</feature>
<keyword evidence="5" id="KW-0472">Membrane</keyword>
<protein>
    <recommendedName>
        <fullName evidence="2">histidine kinase</fullName>
        <ecNumber evidence="2">2.7.13.3</ecNumber>
    </recommendedName>
</protein>
<dbReference type="GO" id="GO:0000155">
    <property type="term" value="F:phosphorelay sensor kinase activity"/>
    <property type="evidence" value="ECO:0007669"/>
    <property type="project" value="InterPro"/>
</dbReference>
<dbReference type="SMART" id="SM00387">
    <property type="entry name" value="HATPase_c"/>
    <property type="match status" value="1"/>
</dbReference>
<dbReference type="Gene3D" id="3.30.565.10">
    <property type="entry name" value="Histidine kinase-like ATPase, C-terminal domain"/>
    <property type="match status" value="1"/>
</dbReference>
<dbReference type="Proteomes" id="UP000232883">
    <property type="component" value="Chromosome"/>
</dbReference>
<dbReference type="AlphaFoldDB" id="A0A2K8Z560"/>
<dbReference type="InterPro" id="IPR036097">
    <property type="entry name" value="HisK_dim/P_sf"/>
</dbReference>
<dbReference type="RefSeq" id="WP_100991341.1">
    <property type="nucleotide sequence ID" value="NZ_CP025096.1"/>
</dbReference>
<sequence>MKKSLFKKGEIWNLFGFDGLDAEEFKKRTTAVQLAIFTAASGVVYALIYVFLGFPSVAYVIYIYIPICLLNLIYLRISHRYDVFGVVQLALIFLFPLVTQLTIGGFVEASAVVFAVFLAPAGALLYTRRSVARISFYLFVIVIIAAAVWEYQYGRQEPVLPRGVILTFFASNLVTICGIVYFLLESFLQKQEELRAELRQSLDTLRTTQDQLIQAEKMASLGELTAGIAHEIQNPLNFVKNFSEVSIELIQELSDEHAKGDQRDQVLEADLMADLSHNMSKISHHGNRASSIVRGMLEHSRQSSGQTVPTDLNALCNEYIGLAYHGLRAKDKSFNVDLVKDLAPDLGLVNLISQDVGRVLLNLCTNAFYAVHQRQKVMGELYKPRVQISTRRINNKITIQLIDNGTGIPADIRQKIFQPFFTTKPPGQGTGLGLSLAYDIITKGHGGTLTAESVEDKGTTFTITLPA</sequence>
<evidence type="ECO:0000256" key="5">
    <source>
        <dbReference type="SAM" id="Phobius"/>
    </source>
</evidence>
<dbReference type="KEGG" id="spir:CWM47_25955"/>
<feature type="transmembrane region" description="Helical" evidence="5">
    <location>
        <begin position="164"/>
        <end position="184"/>
    </location>
</feature>